<comment type="subcellular location">
    <subcellularLocation>
        <location evidence="5">Cytoplasm</location>
    </subcellularLocation>
</comment>
<dbReference type="Gene3D" id="3.40.50.2300">
    <property type="match status" value="1"/>
</dbReference>
<feature type="active site" evidence="5 6">
    <location>
        <position position="190"/>
    </location>
</feature>
<dbReference type="InterPro" id="IPR008248">
    <property type="entry name" value="CheB-like"/>
</dbReference>
<keyword evidence="2 5" id="KW-0145">Chemotaxis</keyword>
<evidence type="ECO:0000259" key="9">
    <source>
        <dbReference type="PROSITE" id="PS50122"/>
    </source>
</evidence>
<organism evidence="10 11">
    <name type="scientific">Ciceribacter ferrooxidans</name>
    <dbReference type="NCBI Taxonomy" id="2509717"/>
    <lineage>
        <taxon>Bacteria</taxon>
        <taxon>Pseudomonadati</taxon>
        <taxon>Pseudomonadota</taxon>
        <taxon>Alphaproteobacteria</taxon>
        <taxon>Hyphomicrobiales</taxon>
        <taxon>Rhizobiaceae</taxon>
        <taxon>Ciceribacter</taxon>
    </lineage>
</organism>
<dbReference type="InterPro" id="IPR001789">
    <property type="entry name" value="Sig_transdc_resp-reg_receiver"/>
</dbReference>
<feature type="active site" evidence="5 6">
    <location>
        <position position="283"/>
    </location>
</feature>
<comment type="domain">
    <text evidence="5">Contains a C-terminal catalytic domain, and an N-terminal region which modulates catalytic activity.</text>
</comment>
<comment type="function">
    <text evidence="5">Involved in chemotaxis. Part of a chemotaxis signal transduction system that modulates chemotaxis in response to various stimuli. Catalyzes the demethylation of specific methylglutamate residues introduced into the chemoreceptors (methyl-accepting chemotaxis proteins or MCP) by CheR. Also mediates the irreversible deamidation of specific glutamine residues to glutamic acid.</text>
</comment>
<dbReference type="GO" id="GO:0005737">
    <property type="term" value="C:cytoplasm"/>
    <property type="evidence" value="ECO:0007669"/>
    <property type="project" value="UniProtKB-SubCell"/>
</dbReference>
<dbReference type="RefSeq" id="WP_129330687.1">
    <property type="nucleotide sequence ID" value="NZ_SDVB01000106.1"/>
</dbReference>
<gene>
    <name evidence="5" type="primary">cheB</name>
    <name evidence="10" type="ORF">EUU22_03345</name>
</gene>
<protein>
    <recommendedName>
        <fullName evidence="5">Protein-glutamate methylesterase/protein-glutamine glutaminase</fullName>
        <ecNumber evidence="5">3.1.1.61</ecNumber>
        <ecNumber evidence="5">3.5.1.44</ecNumber>
    </recommendedName>
</protein>
<evidence type="ECO:0000256" key="7">
    <source>
        <dbReference type="PROSITE-ProRule" id="PRU00169"/>
    </source>
</evidence>
<reference evidence="10 11" key="1">
    <citation type="submission" date="2019-01" db="EMBL/GenBank/DDBJ databases">
        <authorList>
            <person name="Deng T."/>
        </authorList>
    </citation>
    <scope>NUCLEOTIDE SEQUENCE [LARGE SCALE GENOMIC DNA]</scope>
    <source>
        <strain evidence="10 11">F8825</strain>
    </source>
</reference>
<dbReference type="GO" id="GO:0050568">
    <property type="term" value="F:protein-glutamine glutaminase activity"/>
    <property type="evidence" value="ECO:0007669"/>
    <property type="project" value="UniProtKB-UniRule"/>
</dbReference>
<dbReference type="Proteomes" id="UP000291088">
    <property type="component" value="Unassembled WGS sequence"/>
</dbReference>
<dbReference type="HAMAP" id="MF_00099">
    <property type="entry name" value="CheB_chemtxs"/>
    <property type="match status" value="1"/>
</dbReference>
<comment type="caution">
    <text evidence="5 7">Lacks conserved residue(s) required for the propagation of feature annotation.</text>
</comment>
<sequence>MIRLLLVTTSADLAERTFAALRADTSMSLVGVARDGEQALAMSVDFQPEVVAVELGLAGGDSVDTIREIMIASPRPVVVIAGQESGGAGGTSERALEAGALAVIAAPLPDDGPSMSKFLSTIRAMAQVMVVRQRRRERRAEIVTGVPGGAAPRLASVVGIAASTGGPAALRSILAALPADFPAPILVVQHMSDGFIEGVAARLDATVPLSVRVAVDGERLRPGFVYLAPDGRQLGLSGKTRIRVTDDAPVDAFRPSATHLFRAIADCFREEALAVVLTGMGDDGIAGLADIRRRGGRIIAQDENTSAVFGMPKAAILAGLVDDVLPLEAIADKLVALTNKSDQG</sequence>
<dbReference type="SUPFAM" id="SSF52172">
    <property type="entry name" value="CheY-like"/>
    <property type="match status" value="1"/>
</dbReference>
<dbReference type="GO" id="GO:0000156">
    <property type="term" value="F:phosphorelay response regulator activity"/>
    <property type="evidence" value="ECO:0007669"/>
    <property type="project" value="InterPro"/>
</dbReference>
<evidence type="ECO:0000256" key="2">
    <source>
        <dbReference type="ARBA" id="ARBA00022500"/>
    </source>
</evidence>
<evidence type="ECO:0000256" key="6">
    <source>
        <dbReference type="PROSITE-ProRule" id="PRU00050"/>
    </source>
</evidence>
<keyword evidence="11" id="KW-1185">Reference proteome</keyword>
<name>A0A4Q2TSM3_9HYPH</name>
<comment type="catalytic activity">
    <reaction evidence="4 5">
        <text>[protein]-L-glutamate 5-O-methyl ester + H2O = L-glutamyl-[protein] + methanol + H(+)</text>
        <dbReference type="Rhea" id="RHEA:23236"/>
        <dbReference type="Rhea" id="RHEA-COMP:10208"/>
        <dbReference type="Rhea" id="RHEA-COMP:10311"/>
        <dbReference type="ChEBI" id="CHEBI:15377"/>
        <dbReference type="ChEBI" id="CHEBI:15378"/>
        <dbReference type="ChEBI" id="CHEBI:17790"/>
        <dbReference type="ChEBI" id="CHEBI:29973"/>
        <dbReference type="ChEBI" id="CHEBI:82795"/>
        <dbReference type="EC" id="3.1.1.61"/>
    </reaction>
</comment>
<comment type="catalytic activity">
    <reaction evidence="5">
        <text>L-glutaminyl-[protein] + H2O = L-glutamyl-[protein] + NH4(+)</text>
        <dbReference type="Rhea" id="RHEA:16441"/>
        <dbReference type="Rhea" id="RHEA-COMP:10207"/>
        <dbReference type="Rhea" id="RHEA-COMP:10208"/>
        <dbReference type="ChEBI" id="CHEBI:15377"/>
        <dbReference type="ChEBI" id="CHEBI:28938"/>
        <dbReference type="ChEBI" id="CHEBI:29973"/>
        <dbReference type="ChEBI" id="CHEBI:30011"/>
        <dbReference type="EC" id="3.5.1.44"/>
    </reaction>
</comment>
<dbReference type="PROSITE" id="PS50110">
    <property type="entry name" value="RESPONSE_REGULATORY"/>
    <property type="match status" value="1"/>
</dbReference>
<dbReference type="AlphaFoldDB" id="A0A4Q2TSM3"/>
<evidence type="ECO:0000256" key="1">
    <source>
        <dbReference type="ARBA" id="ARBA00022490"/>
    </source>
</evidence>
<keyword evidence="1 5" id="KW-0963">Cytoplasm</keyword>
<dbReference type="PIRSF" id="PIRSF000876">
    <property type="entry name" value="RR_chemtxs_CheB"/>
    <property type="match status" value="1"/>
</dbReference>
<dbReference type="GO" id="GO:0006935">
    <property type="term" value="P:chemotaxis"/>
    <property type="evidence" value="ECO:0007669"/>
    <property type="project" value="UniProtKB-UniRule"/>
</dbReference>
<evidence type="ECO:0000256" key="5">
    <source>
        <dbReference type="HAMAP-Rule" id="MF_00099"/>
    </source>
</evidence>
<keyword evidence="3 5" id="KW-0378">Hydrolase</keyword>
<dbReference type="EC" id="3.5.1.44" evidence="5"/>
<feature type="domain" description="CheB-type methylesterase" evidence="9">
    <location>
        <begin position="147"/>
        <end position="341"/>
    </location>
</feature>
<evidence type="ECO:0000256" key="4">
    <source>
        <dbReference type="ARBA" id="ARBA00048267"/>
    </source>
</evidence>
<feature type="active site" evidence="5 6">
    <location>
        <position position="163"/>
    </location>
</feature>
<evidence type="ECO:0000256" key="3">
    <source>
        <dbReference type="ARBA" id="ARBA00022801"/>
    </source>
</evidence>
<dbReference type="PANTHER" id="PTHR42872:SF6">
    <property type="entry name" value="PROTEIN-GLUTAMATE METHYLESTERASE_PROTEIN-GLUTAMINE GLUTAMINASE"/>
    <property type="match status" value="1"/>
</dbReference>
<comment type="caution">
    <text evidence="10">The sequence shown here is derived from an EMBL/GenBank/DDBJ whole genome shotgun (WGS) entry which is preliminary data.</text>
</comment>
<dbReference type="SUPFAM" id="SSF52738">
    <property type="entry name" value="Methylesterase CheB, C-terminal domain"/>
    <property type="match status" value="1"/>
</dbReference>
<dbReference type="CDD" id="cd16432">
    <property type="entry name" value="CheB_Rec"/>
    <property type="match status" value="1"/>
</dbReference>
<dbReference type="InterPro" id="IPR035909">
    <property type="entry name" value="CheB_C"/>
</dbReference>
<dbReference type="InterPro" id="IPR011006">
    <property type="entry name" value="CheY-like_superfamily"/>
</dbReference>
<feature type="domain" description="Response regulatory" evidence="8">
    <location>
        <begin position="3"/>
        <end position="121"/>
    </location>
</feature>
<dbReference type="EC" id="3.1.1.61" evidence="5"/>
<dbReference type="OrthoDB" id="9793421at2"/>
<dbReference type="PROSITE" id="PS50122">
    <property type="entry name" value="CHEB"/>
    <property type="match status" value="1"/>
</dbReference>
<evidence type="ECO:0000259" key="8">
    <source>
        <dbReference type="PROSITE" id="PS50110"/>
    </source>
</evidence>
<dbReference type="GO" id="GO:0008984">
    <property type="term" value="F:protein-glutamate methylesterase activity"/>
    <property type="evidence" value="ECO:0007669"/>
    <property type="project" value="UniProtKB-UniRule"/>
</dbReference>
<dbReference type="Pfam" id="PF01339">
    <property type="entry name" value="CheB_methylest"/>
    <property type="match status" value="1"/>
</dbReference>
<comment type="similarity">
    <text evidence="5">Belongs to the CheB family.</text>
</comment>
<dbReference type="EMBL" id="SDVB01000106">
    <property type="protein sequence ID" value="RYC23150.1"/>
    <property type="molecule type" value="Genomic_DNA"/>
</dbReference>
<accession>A0A4Q2TSM3</accession>
<dbReference type="InterPro" id="IPR000673">
    <property type="entry name" value="Sig_transdc_resp-reg_Me-estase"/>
</dbReference>
<proteinExistence type="inferred from homology"/>
<dbReference type="Gene3D" id="3.40.50.180">
    <property type="entry name" value="Methylesterase CheB, C-terminal domain"/>
    <property type="match status" value="1"/>
</dbReference>
<dbReference type="PANTHER" id="PTHR42872">
    <property type="entry name" value="PROTEIN-GLUTAMATE METHYLESTERASE/PROTEIN-GLUTAMINE GLUTAMINASE"/>
    <property type="match status" value="1"/>
</dbReference>
<evidence type="ECO:0000313" key="11">
    <source>
        <dbReference type="Proteomes" id="UP000291088"/>
    </source>
</evidence>
<evidence type="ECO:0000313" key="10">
    <source>
        <dbReference type="EMBL" id="RYC23150.1"/>
    </source>
</evidence>